<accession>A0A6J2TNT1</accession>
<dbReference type="GeneID" id="115626911"/>
<dbReference type="AlphaFoldDB" id="A0A6J2TNT1"/>
<dbReference type="Pfam" id="PF01105">
    <property type="entry name" value="EMP24_GP25L"/>
    <property type="match status" value="1"/>
</dbReference>
<dbReference type="SMART" id="SM01190">
    <property type="entry name" value="EMP24_GP25L"/>
    <property type="match status" value="1"/>
</dbReference>
<dbReference type="OrthoDB" id="759142at2759"/>
<feature type="transmembrane region" description="Helical" evidence="9">
    <location>
        <begin position="152"/>
        <end position="174"/>
    </location>
</feature>
<evidence type="ECO:0000259" key="10">
    <source>
        <dbReference type="PROSITE" id="PS50866"/>
    </source>
</evidence>
<keyword evidence="6 9" id="KW-1133">Transmembrane helix</keyword>
<evidence type="ECO:0000256" key="5">
    <source>
        <dbReference type="ARBA" id="ARBA00022729"/>
    </source>
</evidence>
<dbReference type="InterPro" id="IPR009038">
    <property type="entry name" value="GOLD_dom"/>
</dbReference>
<evidence type="ECO:0000256" key="7">
    <source>
        <dbReference type="ARBA" id="ARBA00023136"/>
    </source>
</evidence>
<keyword evidence="5" id="KW-0732">Signal</keyword>
<evidence type="ECO:0000256" key="3">
    <source>
        <dbReference type="ARBA" id="ARBA00022473"/>
    </source>
</evidence>
<evidence type="ECO:0000256" key="4">
    <source>
        <dbReference type="ARBA" id="ARBA00022692"/>
    </source>
</evidence>
<name>A0A6J2TNT1_DROLE</name>
<evidence type="ECO:0000256" key="2">
    <source>
        <dbReference type="ARBA" id="ARBA00007104"/>
    </source>
</evidence>
<evidence type="ECO:0000256" key="8">
    <source>
        <dbReference type="RuleBase" id="RU003827"/>
    </source>
</evidence>
<dbReference type="PROSITE" id="PS50866">
    <property type="entry name" value="GOLD"/>
    <property type="match status" value="1"/>
</dbReference>
<feature type="domain" description="GOLD" evidence="10">
    <location>
        <begin position="9"/>
        <end position="119"/>
    </location>
</feature>
<evidence type="ECO:0000256" key="1">
    <source>
        <dbReference type="ARBA" id="ARBA00004479"/>
    </source>
</evidence>
<evidence type="ECO:0000256" key="6">
    <source>
        <dbReference type="ARBA" id="ARBA00022989"/>
    </source>
</evidence>
<keyword evidence="11" id="KW-1185">Reference proteome</keyword>
<gene>
    <name evidence="12" type="primary">LOC115626911</name>
</gene>
<dbReference type="GO" id="GO:0016020">
    <property type="term" value="C:membrane"/>
    <property type="evidence" value="ECO:0007669"/>
    <property type="project" value="UniProtKB-SubCell"/>
</dbReference>
<evidence type="ECO:0000313" key="12">
    <source>
        <dbReference type="RefSeq" id="XP_030378281.1"/>
    </source>
</evidence>
<comment type="similarity">
    <text evidence="2 8">Belongs to the EMP24/GP25L family.</text>
</comment>
<dbReference type="Proteomes" id="UP000504634">
    <property type="component" value="Unplaced"/>
</dbReference>
<keyword evidence="3" id="KW-0217">Developmental protein</keyword>
<keyword evidence="4 8" id="KW-0812">Transmembrane</keyword>
<keyword evidence="7 9" id="KW-0472">Membrane</keyword>
<dbReference type="InterPro" id="IPR015720">
    <property type="entry name" value="Emp24-like"/>
</dbReference>
<reference evidence="12" key="1">
    <citation type="submission" date="2025-08" db="UniProtKB">
        <authorList>
            <consortium name="RefSeq"/>
        </authorList>
    </citation>
    <scope>IDENTIFICATION</scope>
    <source>
        <strain evidence="12">11010-0011.00</strain>
        <tissue evidence="12">Whole body</tissue>
    </source>
</reference>
<protein>
    <submittedName>
        <fullName evidence="12">Transmembrane emp24 domain-containing protein bai-like</fullName>
    </submittedName>
</protein>
<evidence type="ECO:0000256" key="9">
    <source>
        <dbReference type="SAM" id="Phobius"/>
    </source>
</evidence>
<evidence type="ECO:0000313" key="11">
    <source>
        <dbReference type="Proteomes" id="UP000504634"/>
    </source>
</evidence>
<organism evidence="11 12">
    <name type="scientific">Drosophila lebanonensis</name>
    <name type="common">Fruit fly</name>
    <name type="synonym">Scaptodrosophila lebanonensis</name>
    <dbReference type="NCBI Taxonomy" id="7225"/>
    <lineage>
        <taxon>Eukaryota</taxon>
        <taxon>Metazoa</taxon>
        <taxon>Ecdysozoa</taxon>
        <taxon>Arthropoda</taxon>
        <taxon>Hexapoda</taxon>
        <taxon>Insecta</taxon>
        <taxon>Pterygota</taxon>
        <taxon>Neoptera</taxon>
        <taxon>Endopterygota</taxon>
        <taxon>Diptera</taxon>
        <taxon>Brachycera</taxon>
        <taxon>Muscomorpha</taxon>
        <taxon>Ephydroidea</taxon>
        <taxon>Drosophilidae</taxon>
        <taxon>Scaptodrosophila</taxon>
    </lineage>
</organism>
<comment type="subcellular location">
    <subcellularLocation>
        <location evidence="1 8">Membrane</location>
        <topology evidence="1 8">Single-pass type I membrane protein</topology>
    </subcellularLocation>
</comment>
<dbReference type="PANTHER" id="PTHR22811">
    <property type="entry name" value="TRANSMEMBRANE EMP24 DOMAIN-CONTAINING PROTEIN"/>
    <property type="match status" value="1"/>
</dbReference>
<sequence length="184" mass="21302">MFQLIPNTEKCLKEDILADQLLIGEYEVSKVRGQVVDYIARDTKGHILAQKKHIFKGKFSFMSELYETYEICFISRVPKEINATSHVVSLTTKKGVETKNYKGIGEASKLKPLELDLKRLEDLSEAVVQDFTAMRKREEEMRITHEKTHSHVLIFNVASMCCLLGLAAWQVLYLRRYFKSKKLI</sequence>
<proteinExistence type="inferred from homology"/>
<dbReference type="RefSeq" id="XP_030378281.1">
    <property type="nucleotide sequence ID" value="XM_030522421.1"/>
</dbReference>